<feature type="compositionally biased region" description="Basic and acidic residues" evidence="1">
    <location>
        <begin position="265"/>
        <end position="279"/>
    </location>
</feature>
<dbReference type="Pfam" id="PF05396">
    <property type="entry name" value="Phage_T7_Capsid"/>
    <property type="match status" value="1"/>
</dbReference>
<accession>A0A160SXS1</accession>
<keyword evidence="3" id="KW-1185">Reference proteome</keyword>
<evidence type="ECO:0000313" key="2">
    <source>
        <dbReference type="EMBL" id="CUR50732.1"/>
    </source>
</evidence>
<sequence length="287" mass="31155">MSDIYAEFGVNGAVMSSNNITEHEQNMLALPTNVRDGDDAITLAGEEQADEQELNQDTDQADDSEQENEDQAQEEDGSDSDDFTPLGEPDAELVESSKELDEYAEGFQQLRAQAIKQGLDASIADAIEAEYERDNKLSESSLKALEAVGYSRGFVRSFIAGQEAVATKYVQQIQAFAGGPEKFAQVISHLSANSPDAVAALEDAMGRQDLNAVKTIINLGMQSRTKKFGKAPERAVNKRASAPTVAAKGPQGFASQREMIAAMSDKRYQDDPEYRRSVEAKVGASSW</sequence>
<reference evidence="3" key="1">
    <citation type="submission" date="2015-10" db="EMBL/GenBank/DDBJ databases">
        <authorList>
            <person name="Millard A."/>
        </authorList>
    </citation>
    <scope>NUCLEOTIDE SEQUENCE [LARGE SCALE GENOMIC DNA]</scope>
</reference>
<name>A0A160SXS1_9CAUD</name>
<dbReference type="InterPro" id="IPR008768">
    <property type="entry name" value="Gp9-like"/>
</dbReference>
<gene>
    <name evidence="2" type="ORF">SHL_00042</name>
</gene>
<dbReference type="GO" id="GO:0019069">
    <property type="term" value="P:viral capsid assembly"/>
    <property type="evidence" value="ECO:0007669"/>
    <property type="project" value="InterPro"/>
</dbReference>
<evidence type="ECO:0000256" key="1">
    <source>
        <dbReference type="SAM" id="MobiDB-lite"/>
    </source>
</evidence>
<proteinExistence type="predicted"/>
<feature type="region of interest" description="Disordered" evidence="1">
    <location>
        <begin position="265"/>
        <end position="287"/>
    </location>
</feature>
<organism evidence="2 3">
    <name type="scientific">Pseudomonas phage shl2</name>
    <dbReference type="NCBI Taxonomy" id="1729933"/>
    <lineage>
        <taxon>Viruses</taxon>
        <taxon>Duplodnaviria</taxon>
        <taxon>Heunggongvirae</taxon>
        <taxon>Uroviricota</taxon>
        <taxon>Caudoviricetes</taxon>
        <taxon>Autographivirales</taxon>
        <taxon>Autotranscriptaviridae</taxon>
        <taxon>Studiervirinae</taxon>
        <taxon>Hennigervirus</taxon>
        <taxon>Hennigervirus shl2</taxon>
        <taxon>Ghunavirus shl2</taxon>
    </lineage>
</organism>
<evidence type="ECO:0000313" key="3">
    <source>
        <dbReference type="Proteomes" id="UP000273619"/>
    </source>
</evidence>
<feature type="compositionally biased region" description="Acidic residues" evidence="1">
    <location>
        <begin position="47"/>
        <end position="82"/>
    </location>
</feature>
<dbReference type="Proteomes" id="UP000273619">
    <property type="component" value="Segment"/>
</dbReference>
<protein>
    <submittedName>
        <fullName evidence="2">Phage T7 capsid assembly protein</fullName>
    </submittedName>
</protein>
<dbReference type="EMBL" id="LN889756">
    <property type="protein sequence ID" value="CUR50732.1"/>
    <property type="molecule type" value="Genomic_DNA"/>
</dbReference>
<feature type="region of interest" description="Disordered" evidence="1">
    <location>
        <begin position="31"/>
        <end position="89"/>
    </location>
</feature>